<evidence type="ECO:0000256" key="1">
    <source>
        <dbReference type="SAM" id="MobiDB-lite"/>
    </source>
</evidence>
<reference evidence="2" key="1">
    <citation type="submission" date="2014-09" db="EMBL/GenBank/DDBJ databases">
        <title>Genome sequence of the luminous mushroom Mycena chlorophos for searching fungal bioluminescence genes.</title>
        <authorList>
            <person name="Tanaka Y."/>
            <person name="Kasuga D."/>
            <person name="Oba Y."/>
            <person name="Hase S."/>
            <person name="Sato K."/>
            <person name="Oba Y."/>
            <person name="Sakakibara Y."/>
        </authorList>
    </citation>
    <scope>NUCLEOTIDE SEQUENCE</scope>
</reference>
<feature type="region of interest" description="Disordered" evidence="1">
    <location>
        <begin position="177"/>
        <end position="261"/>
    </location>
</feature>
<feature type="compositionally biased region" description="Low complexity" evidence="1">
    <location>
        <begin position="186"/>
        <end position="206"/>
    </location>
</feature>
<dbReference type="EMBL" id="DF849506">
    <property type="protein sequence ID" value="GAT57881.1"/>
    <property type="molecule type" value="Genomic_DNA"/>
</dbReference>
<protein>
    <submittedName>
        <fullName evidence="2">Uncharacterized protein</fullName>
    </submittedName>
</protein>
<evidence type="ECO:0000313" key="3">
    <source>
        <dbReference type="Proteomes" id="UP000815677"/>
    </source>
</evidence>
<sequence>MQSSLRQLTLWPWSTSSNVVSDAFPSAVVQNSTTGFLSFADVDSYALVPEDESVLLTVNVPPVPELTSGGPGLSDLPFSAGFQEAGSSTRHTRTLAFHVRHSADAFQKRSAPLPPSATNRGIASSFVQWGGFAPPLEPHAEDAQITPLKAVLGLVDVDRPNMRYQLRYWASELEPIPRQPRPRTQEPPIFSPAPKSSRPSASTTSSGNLAWLSPLTPRAEPAKPPPARATAPEPEADPEPEPEVASTRIRGNEQRYRRDARRARKKLQSLIATLSAEEDDALRKVEMTPRSRTIAKPRETRQKKKPEPREEEDEHIRTEVEKREGMAARIRDMFGGESLCLFLSTFNDERAAEAAMVAPMDAATDTTRLEDLHLKGFRAEHDHLVEPAWLAAVLAHLALGCTPMTPRKSSLGSRHVPAEFDPGVNQPESGDERVFFWIVRVEVPLR</sequence>
<dbReference type="Proteomes" id="UP000815677">
    <property type="component" value="Unassembled WGS sequence"/>
</dbReference>
<gene>
    <name evidence="2" type="ORF">MCHLO_14374</name>
</gene>
<feature type="compositionally biased region" description="Basic and acidic residues" evidence="1">
    <location>
        <begin position="296"/>
        <end position="317"/>
    </location>
</feature>
<evidence type="ECO:0000313" key="2">
    <source>
        <dbReference type="EMBL" id="GAT57881.1"/>
    </source>
</evidence>
<keyword evidence="3" id="KW-1185">Reference proteome</keyword>
<feature type="region of interest" description="Disordered" evidence="1">
    <location>
        <begin position="282"/>
        <end position="317"/>
    </location>
</feature>
<name>A0ABQ0M6U2_MYCCL</name>
<proteinExistence type="predicted"/>
<organism evidence="2 3">
    <name type="scientific">Mycena chlorophos</name>
    <name type="common">Agaric fungus</name>
    <name type="synonym">Agaricus chlorophos</name>
    <dbReference type="NCBI Taxonomy" id="658473"/>
    <lineage>
        <taxon>Eukaryota</taxon>
        <taxon>Fungi</taxon>
        <taxon>Dikarya</taxon>
        <taxon>Basidiomycota</taxon>
        <taxon>Agaricomycotina</taxon>
        <taxon>Agaricomycetes</taxon>
        <taxon>Agaricomycetidae</taxon>
        <taxon>Agaricales</taxon>
        <taxon>Marasmiineae</taxon>
        <taxon>Mycenaceae</taxon>
        <taxon>Mycena</taxon>
    </lineage>
</organism>
<accession>A0ABQ0M6U2</accession>